<proteinExistence type="predicted"/>
<dbReference type="EMBL" id="MU794327">
    <property type="protein sequence ID" value="KAJ3779713.1"/>
    <property type="molecule type" value="Genomic_DNA"/>
</dbReference>
<protein>
    <submittedName>
        <fullName evidence="1">Uncharacterized protein</fullName>
    </submittedName>
</protein>
<gene>
    <name evidence="1" type="ORF">GGU10DRAFT_399153</name>
</gene>
<reference evidence="1" key="1">
    <citation type="submission" date="2022-08" db="EMBL/GenBank/DDBJ databases">
        <authorList>
            <consortium name="DOE Joint Genome Institute"/>
            <person name="Min B."/>
            <person name="Riley R."/>
            <person name="Sierra-Patev S."/>
            <person name="Naranjo-Ortiz M."/>
            <person name="Looney B."/>
            <person name="Konkel Z."/>
            <person name="Slot J.C."/>
            <person name="Sakamoto Y."/>
            <person name="Steenwyk J.L."/>
            <person name="Rokas A."/>
            <person name="Carro J."/>
            <person name="Camarero S."/>
            <person name="Ferreira P."/>
            <person name="Molpeceres G."/>
            <person name="Ruiz-Duenas F.J."/>
            <person name="Serrano A."/>
            <person name="Henrissat B."/>
            <person name="Drula E."/>
            <person name="Hughes K.W."/>
            <person name="Mata J.L."/>
            <person name="Ishikawa N.K."/>
            <person name="Vargas-Isla R."/>
            <person name="Ushijima S."/>
            <person name="Smith C.A."/>
            <person name="Ahrendt S."/>
            <person name="Andreopoulos W."/>
            <person name="He G."/>
            <person name="Labutti K."/>
            <person name="Lipzen A."/>
            <person name="Ng V."/>
            <person name="Sandor L."/>
            <person name="Barry K."/>
            <person name="Martinez A.T."/>
            <person name="Xiao Y."/>
            <person name="Gibbons J.G."/>
            <person name="Terashima K."/>
            <person name="Hibbett D.S."/>
            <person name="Grigoriev I.V."/>
        </authorList>
    </citation>
    <scope>NUCLEOTIDE SEQUENCE</scope>
    <source>
        <strain evidence="1">TFB10291</strain>
    </source>
</reference>
<sequence>MEVKELDGTIINRVASEVWAKGGSRGRRIGCIGRLIKEPLDFEARGRCSDDTTLRSLNLRCGYVDGASYIFASSFAGDKLDIATISPKRFEKVANPLMAQLASRLQPELASSSDMRMLASMLPYMSPPRLFSRPFLIPANSVRLPWDTVSNEPGLLRIMRLGRGVVVVRPGVRAREGVCALDRGLNEKGIGGGGFNRRGKAVENWFVDTDEVTGDHGREDAIDVLETLLLYIPPLKFMADDAYDASL</sequence>
<name>A0AA38KB66_9AGAR</name>
<dbReference type="Proteomes" id="UP001163798">
    <property type="component" value="Unassembled WGS sequence"/>
</dbReference>
<keyword evidence="2" id="KW-1185">Reference proteome</keyword>
<organism evidence="1 2">
    <name type="scientific">Lentinula aff. detonsa</name>
    <dbReference type="NCBI Taxonomy" id="2804958"/>
    <lineage>
        <taxon>Eukaryota</taxon>
        <taxon>Fungi</taxon>
        <taxon>Dikarya</taxon>
        <taxon>Basidiomycota</taxon>
        <taxon>Agaricomycotina</taxon>
        <taxon>Agaricomycetes</taxon>
        <taxon>Agaricomycetidae</taxon>
        <taxon>Agaricales</taxon>
        <taxon>Marasmiineae</taxon>
        <taxon>Omphalotaceae</taxon>
        <taxon>Lentinula</taxon>
    </lineage>
</organism>
<evidence type="ECO:0000313" key="1">
    <source>
        <dbReference type="EMBL" id="KAJ3779713.1"/>
    </source>
</evidence>
<dbReference type="AlphaFoldDB" id="A0AA38KB66"/>
<comment type="caution">
    <text evidence="1">The sequence shown here is derived from an EMBL/GenBank/DDBJ whole genome shotgun (WGS) entry which is preliminary data.</text>
</comment>
<evidence type="ECO:0000313" key="2">
    <source>
        <dbReference type="Proteomes" id="UP001163798"/>
    </source>
</evidence>
<accession>A0AA38KB66</accession>